<organism evidence="1 2">
    <name type="scientific">Paramuricea clavata</name>
    <name type="common">Red gorgonian</name>
    <name type="synonym">Violescent sea-whip</name>
    <dbReference type="NCBI Taxonomy" id="317549"/>
    <lineage>
        <taxon>Eukaryota</taxon>
        <taxon>Metazoa</taxon>
        <taxon>Cnidaria</taxon>
        <taxon>Anthozoa</taxon>
        <taxon>Octocorallia</taxon>
        <taxon>Malacalcyonacea</taxon>
        <taxon>Plexauridae</taxon>
        <taxon>Paramuricea</taxon>
    </lineage>
</organism>
<dbReference type="OrthoDB" id="10646130at2759"/>
<dbReference type="AlphaFoldDB" id="A0A6S7FYZ4"/>
<comment type="caution">
    <text evidence="1">The sequence shown here is derived from an EMBL/GenBank/DDBJ whole genome shotgun (WGS) entry which is preliminary data.</text>
</comment>
<sequence>MQEGHTKEAAKFKRPCDDVTKQYDAVNNLQDKLENMIKKVKKEEQSNKECFVACEEIHVVKHFKAAINRRFNENCGVFWQNLSDSQLIDYTWTKVREFFTNSGKTLVGTLTTGRQMNMKRLNERGNLVAVEDAELNSLQSWKDLVDDFDEAVYIMNEKLQVNRYGEIQEENWHFMWMAPFLRLMPSAMSDKGRSCPVATAVGEISSGKSTALKLVAELIGMHKVSQSSGEFIVSFLKGTTFPLGWDDPTHQSSTRRPLVSVFNGLSNQTQEQGSETPRTSFLLTVNFKMEDDMRSFERTIPIWFKKVKGKECENVDEFLDTRQTIFLMANTHSIMDIIEVINNDELLDKETLDQYLTDEFMPYVTSFYDVTVQAHTSLDEIFQLLAKSITKAQLDKREVGKWMRPIVKGKKENRSIDYLAFYIPKALECVTKAKLTAPSDSSVRELVHKVKGATTDYKSTFLGQPKKIVCSRIPRHALSKGDIGTN</sequence>
<evidence type="ECO:0000313" key="2">
    <source>
        <dbReference type="Proteomes" id="UP001152795"/>
    </source>
</evidence>
<reference evidence="1" key="1">
    <citation type="submission" date="2020-04" db="EMBL/GenBank/DDBJ databases">
        <authorList>
            <person name="Alioto T."/>
            <person name="Alioto T."/>
            <person name="Gomez Garrido J."/>
        </authorList>
    </citation>
    <scope>NUCLEOTIDE SEQUENCE</scope>
    <source>
        <strain evidence="1">A484AB</strain>
    </source>
</reference>
<proteinExistence type="predicted"/>
<protein>
    <submittedName>
        <fullName evidence="1">Uncharacterized protein</fullName>
    </submittedName>
</protein>
<dbReference type="EMBL" id="CACRXK020000401">
    <property type="protein sequence ID" value="CAB3981549.1"/>
    <property type="molecule type" value="Genomic_DNA"/>
</dbReference>
<keyword evidence="2" id="KW-1185">Reference proteome</keyword>
<evidence type="ECO:0000313" key="1">
    <source>
        <dbReference type="EMBL" id="CAB3981549.1"/>
    </source>
</evidence>
<name>A0A6S7FYZ4_PARCT</name>
<accession>A0A6S7FYZ4</accession>
<dbReference type="Proteomes" id="UP001152795">
    <property type="component" value="Unassembled WGS sequence"/>
</dbReference>
<gene>
    <name evidence="1" type="ORF">PACLA_8A045219</name>
</gene>